<dbReference type="AlphaFoldDB" id="A0A922E879"/>
<evidence type="ECO:0000256" key="2">
    <source>
        <dbReference type="SAM" id="SignalP"/>
    </source>
</evidence>
<gene>
    <name evidence="3" type="ORF">I3842_08G031800</name>
</gene>
<dbReference type="Proteomes" id="UP000811246">
    <property type="component" value="Chromosome 8"/>
</dbReference>
<evidence type="ECO:0000313" key="4">
    <source>
        <dbReference type="Proteomes" id="UP000811246"/>
    </source>
</evidence>
<organism evidence="3 4">
    <name type="scientific">Carya illinoinensis</name>
    <name type="common">Pecan</name>
    <dbReference type="NCBI Taxonomy" id="32201"/>
    <lineage>
        <taxon>Eukaryota</taxon>
        <taxon>Viridiplantae</taxon>
        <taxon>Streptophyta</taxon>
        <taxon>Embryophyta</taxon>
        <taxon>Tracheophyta</taxon>
        <taxon>Spermatophyta</taxon>
        <taxon>Magnoliopsida</taxon>
        <taxon>eudicotyledons</taxon>
        <taxon>Gunneridae</taxon>
        <taxon>Pentapetalae</taxon>
        <taxon>rosids</taxon>
        <taxon>fabids</taxon>
        <taxon>Fagales</taxon>
        <taxon>Juglandaceae</taxon>
        <taxon>Carya</taxon>
    </lineage>
</organism>
<name>A0A922E879_CARIL</name>
<keyword evidence="1" id="KW-1133">Transmembrane helix</keyword>
<keyword evidence="1" id="KW-0472">Membrane</keyword>
<feature type="transmembrane region" description="Helical" evidence="1">
    <location>
        <begin position="31"/>
        <end position="48"/>
    </location>
</feature>
<feature type="chain" id="PRO_5037265107" description="NADH dehydrogenase subunit 6" evidence="2">
    <location>
        <begin position="22"/>
        <end position="106"/>
    </location>
</feature>
<dbReference type="EMBL" id="CM031832">
    <property type="protein sequence ID" value="KAG6698674.1"/>
    <property type="molecule type" value="Genomic_DNA"/>
</dbReference>
<comment type="caution">
    <text evidence="3">The sequence shown here is derived from an EMBL/GenBank/DDBJ whole genome shotgun (WGS) entry which is preliminary data.</text>
</comment>
<accession>A0A922E879</accession>
<proteinExistence type="predicted"/>
<sequence length="106" mass="11890">MWLVLLLCCYACAVLPCSCYASPWLMEGLCYVIMLVLCYVSMACGRVVMCCCACVVLCVHGCAYAVLCVHSFAYYSSMCGKNKIKKHHCVRKCTYLIKVLFLILMV</sequence>
<feature type="signal peptide" evidence="2">
    <location>
        <begin position="1"/>
        <end position="21"/>
    </location>
</feature>
<evidence type="ECO:0000256" key="1">
    <source>
        <dbReference type="SAM" id="Phobius"/>
    </source>
</evidence>
<keyword evidence="1" id="KW-0812">Transmembrane</keyword>
<keyword evidence="2" id="KW-0732">Signal</keyword>
<reference evidence="3" key="1">
    <citation type="submission" date="2021-01" db="EMBL/GenBank/DDBJ databases">
        <authorList>
            <person name="Lovell J.T."/>
            <person name="Bentley N."/>
            <person name="Bhattarai G."/>
            <person name="Jenkins J.W."/>
            <person name="Sreedasyam A."/>
            <person name="Alarcon Y."/>
            <person name="Bock C."/>
            <person name="Boston L."/>
            <person name="Carlson J."/>
            <person name="Cervantes K."/>
            <person name="Clermont K."/>
            <person name="Krom N."/>
            <person name="Kubenka K."/>
            <person name="Mamidi S."/>
            <person name="Mattison C."/>
            <person name="Monteros M."/>
            <person name="Pisani C."/>
            <person name="Plott C."/>
            <person name="Rajasekar S."/>
            <person name="Rhein H.S."/>
            <person name="Rohla C."/>
            <person name="Song M."/>
            <person name="Hilaire R.S."/>
            <person name="Shu S."/>
            <person name="Wells L."/>
            <person name="Wang X."/>
            <person name="Webber J."/>
            <person name="Heerema R.J."/>
            <person name="Klein P."/>
            <person name="Conner P."/>
            <person name="Grauke L."/>
            <person name="Grimwood J."/>
            <person name="Schmutz J."/>
            <person name="Randall J.J."/>
        </authorList>
    </citation>
    <scope>NUCLEOTIDE SEQUENCE</scope>
    <source>
        <tissue evidence="3">Leaf</tissue>
    </source>
</reference>
<evidence type="ECO:0000313" key="3">
    <source>
        <dbReference type="EMBL" id="KAG6698674.1"/>
    </source>
</evidence>
<evidence type="ECO:0008006" key="5">
    <source>
        <dbReference type="Google" id="ProtNLM"/>
    </source>
</evidence>
<protein>
    <recommendedName>
        <fullName evidence="5">NADH dehydrogenase subunit 6</fullName>
    </recommendedName>
</protein>
<feature type="transmembrane region" description="Helical" evidence="1">
    <location>
        <begin position="55"/>
        <end position="75"/>
    </location>
</feature>